<evidence type="ECO:0000256" key="3">
    <source>
        <dbReference type="ARBA" id="ARBA00022723"/>
    </source>
</evidence>
<reference evidence="7 8" key="1">
    <citation type="journal article" date="2007" name="Science">
        <title>Sea anemone genome reveals ancestral eumetazoan gene repertoire and genomic organization.</title>
        <authorList>
            <person name="Putnam N.H."/>
            <person name="Srivastava M."/>
            <person name="Hellsten U."/>
            <person name="Dirks B."/>
            <person name="Chapman J."/>
            <person name="Salamov A."/>
            <person name="Terry A."/>
            <person name="Shapiro H."/>
            <person name="Lindquist E."/>
            <person name="Kapitonov V.V."/>
            <person name="Jurka J."/>
            <person name="Genikhovich G."/>
            <person name="Grigoriev I.V."/>
            <person name="Lucas S.M."/>
            <person name="Steele R.E."/>
            <person name="Finnerty J.R."/>
            <person name="Technau U."/>
            <person name="Martindale M.Q."/>
            <person name="Rokhsar D.S."/>
        </authorList>
    </citation>
    <scope>NUCLEOTIDE SEQUENCE [LARGE SCALE GENOMIC DNA]</scope>
    <source>
        <strain evidence="8">CH2 X CH6</strain>
    </source>
</reference>
<dbReference type="PRINTS" id="PR00463">
    <property type="entry name" value="EP450I"/>
</dbReference>
<dbReference type="InterPro" id="IPR002401">
    <property type="entry name" value="Cyt_P450_E_grp-I"/>
</dbReference>
<comment type="cofactor">
    <cofactor evidence="6">
        <name>heme</name>
        <dbReference type="ChEBI" id="CHEBI:30413"/>
    </cofactor>
</comment>
<evidence type="ECO:0008006" key="9">
    <source>
        <dbReference type="Google" id="ProtNLM"/>
    </source>
</evidence>
<dbReference type="InterPro" id="IPR050705">
    <property type="entry name" value="Cytochrome_P450_3A"/>
</dbReference>
<protein>
    <recommendedName>
        <fullName evidence="9">Cytochrome P450</fullName>
    </recommendedName>
</protein>
<keyword evidence="2 6" id="KW-0349">Heme</keyword>
<evidence type="ECO:0000256" key="4">
    <source>
        <dbReference type="ARBA" id="ARBA00023002"/>
    </source>
</evidence>
<proteinExistence type="inferred from homology"/>
<gene>
    <name evidence="7" type="ORF">NEMVEDRAFT_v1g157618</name>
</gene>
<dbReference type="InterPro" id="IPR036396">
    <property type="entry name" value="Cyt_P450_sf"/>
</dbReference>
<dbReference type="Proteomes" id="UP000001593">
    <property type="component" value="Unassembled WGS sequence"/>
</dbReference>
<dbReference type="Pfam" id="PF00067">
    <property type="entry name" value="p450"/>
    <property type="match status" value="1"/>
</dbReference>
<dbReference type="InParanoid" id="A8DWV5"/>
<accession>A8DWV5</accession>
<dbReference type="STRING" id="45351.A8DWV5"/>
<dbReference type="Gene3D" id="1.10.630.10">
    <property type="entry name" value="Cytochrome P450"/>
    <property type="match status" value="1"/>
</dbReference>
<dbReference type="GO" id="GO:0016705">
    <property type="term" value="F:oxidoreductase activity, acting on paired donors, with incorporation or reduction of molecular oxygen"/>
    <property type="evidence" value="ECO:0007669"/>
    <property type="project" value="InterPro"/>
</dbReference>
<sequence>PYSFIPFGMSPRQCIGMRFALMEIKIALVNILEKYKFCSSEETQDLLEHRAVILMAPRDPIKLKVARR</sequence>
<dbReference type="GO" id="GO:0005506">
    <property type="term" value="F:iron ion binding"/>
    <property type="evidence" value="ECO:0007669"/>
    <property type="project" value="InterPro"/>
</dbReference>
<keyword evidence="5 6" id="KW-0408">Iron</keyword>
<evidence type="ECO:0000256" key="1">
    <source>
        <dbReference type="ARBA" id="ARBA00010617"/>
    </source>
</evidence>
<evidence type="ECO:0000256" key="2">
    <source>
        <dbReference type="ARBA" id="ARBA00022617"/>
    </source>
</evidence>
<name>A8DWV5_NEMVE</name>
<comment type="similarity">
    <text evidence="1">Belongs to the cytochrome P450 family.</text>
</comment>
<dbReference type="GO" id="GO:0020037">
    <property type="term" value="F:heme binding"/>
    <property type="evidence" value="ECO:0007669"/>
    <property type="project" value="InterPro"/>
</dbReference>
<evidence type="ECO:0000313" key="7">
    <source>
        <dbReference type="EMBL" id="EDO25306.1"/>
    </source>
</evidence>
<keyword evidence="3 6" id="KW-0479">Metal-binding</keyword>
<dbReference type="eggNOG" id="KOG0158">
    <property type="taxonomic scope" value="Eukaryota"/>
</dbReference>
<dbReference type="AlphaFoldDB" id="A8DWV5"/>
<keyword evidence="8" id="KW-1185">Reference proteome</keyword>
<feature type="binding site" description="axial binding residue" evidence="6">
    <location>
        <position position="14"/>
    </location>
    <ligand>
        <name>heme</name>
        <dbReference type="ChEBI" id="CHEBI:30413"/>
    </ligand>
    <ligandPart>
        <name>Fe</name>
        <dbReference type="ChEBI" id="CHEBI:18248"/>
    </ligandPart>
</feature>
<dbReference type="PhylomeDB" id="A8DWV5"/>
<dbReference type="HOGENOM" id="CLU_001570_5_7_1"/>
<dbReference type="InterPro" id="IPR001128">
    <property type="entry name" value="Cyt_P450"/>
</dbReference>
<dbReference type="SUPFAM" id="SSF48264">
    <property type="entry name" value="Cytochrome P450"/>
    <property type="match status" value="1"/>
</dbReference>
<dbReference type="PANTHER" id="PTHR24302">
    <property type="entry name" value="CYTOCHROME P450 FAMILY 3"/>
    <property type="match status" value="1"/>
</dbReference>
<dbReference type="EMBL" id="DS480282">
    <property type="protein sequence ID" value="EDO25306.1"/>
    <property type="molecule type" value="Genomic_DNA"/>
</dbReference>
<evidence type="ECO:0000256" key="5">
    <source>
        <dbReference type="ARBA" id="ARBA00023004"/>
    </source>
</evidence>
<evidence type="ECO:0000313" key="8">
    <source>
        <dbReference type="Proteomes" id="UP000001593"/>
    </source>
</evidence>
<dbReference type="GO" id="GO:0004497">
    <property type="term" value="F:monooxygenase activity"/>
    <property type="evidence" value="ECO:0007669"/>
    <property type="project" value="InterPro"/>
</dbReference>
<organism evidence="7 8">
    <name type="scientific">Nematostella vectensis</name>
    <name type="common">Starlet sea anemone</name>
    <dbReference type="NCBI Taxonomy" id="45351"/>
    <lineage>
        <taxon>Eukaryota</taxon>
        <taxon>Metazoa</taxon>
        <taxon>Cnidaria</taxon>
        <taxon>Anthozoa</taxon>
        <taxon>Hexacorallia</taxon>
        <taxon>Actiniaria</taxon>
        <taxon>Edwardsiidae</taxon>
        <taxon>Nematostella</taxon>
    </lineage>
</organism>
<keyword evidence="4" id="KW-0560">Oxidoreductase</keyword>
<feature type="non-terminal residue" evidence="7">
    <location>
        <position position="1"/>
    </location>
</feature>
<evidence type="ECO:0000256" key="6">
    <source>
        <dbReference type="PIRSR" id="PIRSR602401-1"/>
    </source>
</evidence>
<dbReference type="PANTHER" id="PTHR24302:SF15">
    <property type="entry name" value="FATTY-ACID PEROXYGENASE"/>
    <property type="match status" value="1"/>
</dbReference>